<evidence type="ECO:0000256" key="6">
    <source>
        <dbReference type="SAM" id="SignalP"/>
    </source>
</evidence>
<dbReference type="InterPro" id="IPR008758">
    <property type="entry name" value="Peptidase_S28"/>
</dbReference>
<feature type="signal peptide" evidence="6">
    <location>
        <begin position="1"/>
        <end position="19"/>
    </location>
</feature>
<gene>
    <name evidence="7" type="ORF">BXZ70DRAFT_344459</name>
</gene>
<dbReference type="InterPro" id="IPR029058">
    <property type="entry name" value="AB_hydrolase_fold"/>
</dbReference>
<dbReference type="Pfam" id="PF05577">
    <property type="entry name" value="Peptidase_S28"/>
    <property type="match status" value="1"/>
</dbReference>
<reference evidence="7" key="1">
    <citation type="journal article" date="2021" name="New Phytol.">
        <title>Evolutionary innovations through gain and loss of genes in the ectomycorrhizal Boletales.</title>
        <authorList>
            <person name="Wu G."/>
            <person name="Miyauchi S."/>
            <person name="Morin E."/>
            <person name="Kuo A."/>
            <person name="Drula E."/>
            <person name="Varga T."/>
            <person name="Kohler A."/>
            <person name="Feng B."/>
            <person name="Cao Y."/>
            <person name="Lipzen A."/>
            <person name="Daum C."/>
            <person name="Hundley H."/>
            <person name="Pangilinan J."/>
            <person name="Johnson J."/>
            <person name="Barry K."/>
            <person name="LaButti K."/>
            <person name="Ng V."/>
            <person name="Ahrendt S."/>
            <person name="Min B."/>
            <person name="Choi I.G."/>
            <person name="Park H."/>
            <person name="Plett J.M."/>
            <person name="Magnuson J."/>
            <person name="Spatafora J.W."/>
            <person name="Nagy L.G."/>
            <person name="Henrissat B."/>
            <person name="Grigoriev I.V."/>
            <person name="Yang Z.L."/>
            <person name="Xu J."/>
            <person name="Martin F.M."/>
        </authorList>
    </citation>
    <scope>NUCLEOTIDE SEQUENCE</scope>
    <source>
        <strain evidence="7">KKN 215</strain>
    </source>
</reference>
<dbReference type="SUPFAM" id="SSF53474">
    <property type="entry name" value="alpha/beta-Hydrolases"/>
    <property type="match status" value="1"/>
</dbReference>
<evidence type="ECO:0000256" key="3">
    <source>
        <dbReference type="ARBA" id="ARBA00022729"/>
    </source>
</evidence>
<keyword evidence="5" id="KW-0325">Glycoprotein</keyword>
<dbReference type="AlphaFoldDB" id="A0A8K0UKR9"/>
<comment type="caution">
    <text evidence="7">The sequence shown here is derived from an EMBL/GenBank/DDBJ whole genome shotgun (WGS) entry which is preliminary data.</text>
</comment>
<evidence type="ECO:0000256" key="1">
    <source>
        <dbReference type="ARBA" id="ARBA00011079"/>
    </source>
</evidence>
<name>A0A8K0UKR9_9AGAR</name>
<protein>
    <submittedName>
        <fullName evidence="7">Peptidase S28</fullName>
    </submittedName>
</protein>
<keyword evidence="3 6" id="KW-0732">Signal</keyword>
<organism evidence="7 8">
    <name type="scientific">Cristinia sonorae</name>
    <dbReference type="NCBI Taxonomy" id="1940300"/>
    <lineage>
        <taxon>Eukaryota</taxon>
        <taxon>Fungi</taxon>
        <taxon>Dikarya</taxon>
        <taxon>Basidiomycota</taxon>
        <taxon>Agaricomycotina</taxon>
        <taxon>Agaricomycetes</taxon>
        <taxon>Agaricomycetidae</taxon>
        <taxon>Agaricales</taxon>
        <taxon>Pleurotineae</taxon>
        <taxon>Stephanosporaceae</taxon>
        <taxon>Cristinia</taxon>
    </lineage>
</organism>
<dbReference type="PANTHER" id="PTHR11010">
    <property type="entry name" value="PROTEASE S28 PRO-X CARBOXYPEPTIDASE-RELATED"/>
    <property type="match status" value="1"/>
</dbReference>
<feature type="chain" id="PRO_5035420546" evidence="6">
    <location>
        <begin position="20"/>
        <end position="531"/>
    </location>
</feature>
<proteinExistence type="inferred from homology"/>
<dbReference type="OrthoDB" id="1735038at2759"/>
<keyword evidence="8" id="KW-1185">Reference proteome</keyword>
<dbReference type="Proteomes" id="UP000813824">
    <property type="component" value="Unassembled WGS sequence"/>
</dbReference>
<keyword evidence="4" id="KW-0378">Hydrolase</keyword>
<keyword evidence="2" id="KW-0645">Protease</keyword>
<dbReference type="PANTHER" id="PTHR11010:SF23">
    <property type="entry name" value="SERINE PEPTIDASE"/>
    <property type="match status" value="1"/>
</dbReference>
<evidence type="ECO:0000256" key="2">
    <source>
        <dbReference type="ARBA" id="ARBA00022670"/>
    </source>
</evidence>
<dbReference type="Gene3D" id="3.40.50.1820">
    <property type="entry name" value="alpha/beta hydrolase"/>
    <property type="match status" value="2"/>
</dbReference>
<dbReference type="GO" id="GO:0008239">
    <property type="term" value="F:dipeptidyl-peptidase activity"/>
    <property type="evidence" value="ECO:0007669"/>
    <property type="project" value="TreeGrafter"/>
</dbReference>
<dbReference type="GO" id="GO:0070008">
    <property type="term" value="F:serine-type exopeptidase activity"/>
    <property type="evidence" value="ECO:0007669"/>
    <property type="project" value="InterPro"/>
</dbReference>
<sequence>MAVWKTLSVATLLALSSYALPDGLWPKLPVPPPASVETFTTDVNGQALPPLDTVYTFNQLVDHTNTRSGTFKQRYWHTWEYYKPGGPIIIFMPGESNADGYYSFLTNQMIPGMIAQQEHGATIVLEHRFFGLSNPKPDLTVASLKLHTIQQAIDDLEYFTKNVKLAMPGGDKVKPGQAPWILIGGSYSGALVSWTMVNKPGLFAAGYASSAVVQAISDFWRFWEPVRENMPKNCSADVQAATAFIDQVLGSGNTQNISSLKTSFGLSVLSHHDDFVNAIRYPLITWQGLAPSTGPGGDFYKFCDALELKNGVSAPEGGWGADQAVKNWATYYSKTYLPNTCDSPSCFDTYNPKSDVYTYTGIDYANRSWMWFVCNELGFFRESAPAGSPSLMSRLLKPAFDERQCQYFFPAAFATAPKVNVDKTNTKYKGWNVSVDHIFFASGRRDPWRESTISASILNVPSTSKQRIMLNNGFHCSDLYSWEADYDPTIKATHVQALADMKMWLAEYRQKNGITLSTRDDEVGGGRSPKR</sequence>
<evidence type="ECO:0000256" key="4">
    <source>
        <dbReference type="ARBA" id="ARBA00022801"/>
    </source>
</evidence>
<dbReference type="GO" id="GO:0006508">
    <property type="term" value="P:proteolysis"/>
    <property type="evidence" value="ECO:0007669"/>
    <property type="project" value="UniProtKB-KW"/>
</dbReference>
<comment type="similarity">
    <text evidence="1">Belongs to the peptidase S28 family.</text>
</comment>
<accession>A0A8K0UKR9</accession>
<evidence type="ECO:0000313" key="8">
    <source>
        <dbReference type="Proteomes" id="UP000813824"/>
    </source>
</evidence>
<evidence type="ECO:0000313" key="7">
    <source>
        <dbReference type="EMBL" id="KAH8094922.1"/>
    </source>
</evidence>
<dbReference type="EMBL" id="JAEVFJ010000024">
    <property type="protein sequence ID" value="KAH8094922.1"/>
    <property type="molecule type" value="Genomic_DNA"/>
</dbReference>
<evidence type="ECO:0000256" key="5">
    <source>
        <dbReference type="ARBA" id="ARBA00023180"/>
    </source>
</evidence>